<dbReference type="EMBL" id="CDGJ01000078">
    <property type="protein sequence ID" value="CEJ08029.1"/>
    <property type="molecule type" value="Genomic_DNA"/>
</dbReference>
<dbReference type="Proteomes" id="UP000836597">
    <property type="component" value="Chromosome"/>
</dbReference>
<evidence type="ECO:0000313" key="3">
    <source>
        <dbReference type="EMBL" id="CEJ08029.1"/>
    </source>
</evidence>
<evidence type="ECO:0000313" key="2">
    <source>
        <dbReference type="EMBL" id="CAA7602128.1"/>
    </source>
</evidence>
<sequence length="80" mass="9275">MSFKEQFAQAVARFFSWSWNEHPGKLVGTSGGFVFGLLLVILGFWRAVVLFLFIAAGFLLGKRYDEHRDLSAWLNRFFQK</sequence>
<dbReference type="KEGG" id="aacx:DEACI_2800"/>
<dbReference type="Pfam" id="PF10031">
    <property type="entry name" value="DUF2273"/>
    <property type="match status" value="1"/>
</dbReference>
<keyword evidence="1" id="KW-1133">Transmembrane helix</keyword>
<reference evidence="3" key="1">
    <citation type="submission" date="2014-11" db="EMBL/GenBank/DDBJ databases">
        <authorList>
            <person name="Hornung B.V."/>
        </authorList>
    </citation>
    <scope>NUCLEOTIDE SEQUENCE</scope>
    <source>
        <strain evidence="3">INE</strain>
    </source>
</reference>
<keyword evidence="1" id="KW-0812">Transmembrane</keyword>
<organism evidence="2">
    <name type="scientific">Acididesulfobacillus acetoxydans</name>
    <dbReference type="NCBI Taxonomy" id="1561005"/>
    <lineage>
        <taxon>Bacteria</taxon>
        <taxon>Bacillati</taxon>
        <taxon>Bacillota</taxon>
        <taxon>Clostridia</taxon>
        <taxon>Eubacteriales</taxon>
        <taxon>Peptococcaceae</taxon>
        <taxon>Acididesulfobacillus</taxon>
    </lineage>
</organism>
<proteinExistence type="predicted"/>
<evidence type="ECO:0000256" key="1">
    <source>
        <dbReference type="SAM" id="Phobius"/>
    </source>
</evidence>
<dbReference type="RefSeq" id="WP_240985551.1">
    <property type="nucleotide sequence ID" value="NZ_CDGJ01000078.1"/>
</dbReference>
<gene>
    <name evidence="3" type="ORF">DEACI_2504</name>
    <name evidence="2" type="ORF">DEACI_2800</name>
</gene>
<accession>A0A8S0W3Z9</accession>
<dbReference type="Proteomes" id="UP001071230">
    <property type="component" value="Unassembled WGS sequence"/>
</dbReference>
<reference evidence="2" key="2">
    <citation type="submission" date="2020-01" db="EMBL/GenBank/DDBJ databases">
        <authorList>
            <person name="Hornung B."/>
        </authorList>
    </citation>
    <scope>NUCLEOTIDE SEQUENCE</scope>
    <source>
        <strain evidence="2">PacBioINE</strain>
    </source>
</reference>
<feature type="transmembrane region" description="Helical" evidence="1">
    <location>
        <begin position="33"/>
        <end position="60"/>
    </location>
</feature>
<keyword evidence="1" id="KW-0472">Membrane</keyword>
<keyword evidence="4" id="KW-1185">Reference proteome</keyword>
<evidence type="ECO:0000313" key="4">
    <source>
        <dbReference type="Proteomes" id="UP001071230"/>
    </source>
</evidence>
<dbReference type="InterPro" id="IPR018730">
    <property type="entry name" value="DUF2273"/>
</dbReference>
<dbReference type="EMBL" id="LR746496">
    <property type="protein sequence ID" value="CAA7602128.1"/>
    <property type="molecule type" value="Genomic_DNA"/>
</dbReference>
<protein>
    <submittedName>
        <fullName evidence="3">Small integral membrane protein (DUF2273)</fullName>
    </submittedName>
</protein>
<name>A0A8S0W3Z9_9FIRM</name>
<dbReference type="AlphaFoldDB" id="A0A8S0W3Z9"/>